<protein>
    <submittedName>
        <fullName evidence="9">MgtC/SapB transporter</fullName>
    </submittedName>
</protein>
<dbReference type="PANTHER" id="PTHR33778">
    <property type="entry name" value="PROTEIN MGTC"/>
    <property type="match status" value="1"/>
</dbReference>
<dbReference type="GO" id="GO:0005886">
    <property type="term" value="C:plasma membrane"/>
    <property type="evidence" value="ECO:0007669"/>
    <property type="project" value="UniProtKB-SubCell"/>
</dbReference>
<feature type="transmembrane region" description="Helical" evidence="7">
    <location>
        <begin position="78"/>
        <end position="97"/>
    </location>
</feature>
<name>A0A081P0C0_9BACL</name>
<evidence type="ECO:0000256" key="6">
    <source>
        <dbReference type="ARBA" id="ARBA00023136"/>
    </source>
</evidence>
<dbReference type="OrthoDB" id="9811198at2"/>
<proteinExistence type="inferred from homology"/>
<keyword evidence="4 7" id="KW-0812">Transmembrane</keyword>
<evidence type="ECO:0000313" key="10">
    <source>
        <dbReference type="Proteomes" id="UP000028123"/>
    </source>
</evidence>
<dbReference type="RefSeq" id="WP_036686362.1">
    <property type="nucleotide sequence ID" value="NZ_JNVM01000017.1"/>
</dbReference>
<comment type="caution">
    <text evidence="9">The sequence shown here is derived from an EMBL/GenBank/DDBJ whole genome shotgun (WGS) entry which is preliminary data.</text>
</comment>
<dbReference type="InterPro" id="IPR003416">
    <property type="entry name" value="MgtC/SapB/SrpB/YhiD_fam"/>
</dbReference>
<sequence>MELSLTPDVWHIGYAELTLRIVTALVLGGLIGLEREIGGHSAGFRTHILVCMGSALIVLLSSYGFSDFAAEANVRLDPARLAAQVISGIGFLGAGTIIRTGPTVSGLTTAASLWVVAAIGLAVGAGFYYGAVVSTAAVIVSLFLLNKVEKAALAKTKRKREVEVELWDGDGNLGAMLNRIKAAGASVTVLHLESRAKETEEGFRQALSVRMALKTTAGQYEHVVQELVVLPGMVKVETPGWKPFEHEDKTKAAGKTA</sequence>
<feature type="transmembrane region" description="Helical" evidence="7">
    <location>
        <begin position="12"/>
        <end position="33"/>
    </location>
</feature>
<keyword evidence="10" id="KW-1185">Reference proteome</keyword>
<evidence type="ECO:0000313" key="9">
    <source>
        <dbReference type="EMBL" id="KEQ24143.1"/>
    </source>
</evidence>
<keyword evidence="6 7" id="KW-0472">Membrane</keyword>
<comment type="subcellular location">
    <subcellularLocation>
        <location evidence="1">Cell membrane</location>
        <topology evidence="1">Multi-pass membrane protein</topology>
    </subcellularLocation>
</comment>
<dbReference type="eggNOG" id="COG1285">
    <property type="taxonomic scope" value="Bacteria"/>
</dbReference>
<dbReference type="PANTHER" id="PTHR33778:SF1">
    <property type="entry name" value="MAGNESIUM TRANSPORTER YHID-RELATED"/>
    <property type="match status" value="1"/>
</dbReference>
<gene>
    <name evidence="9" type="ORF">ET33_10595</name>
</gene>
<feature type="domain" description="MgtC/SapB/SrpB/YhiD N-terminal" evidence="8">
    <location>
        <begin position="22"/>
        <end position="150"/>
    </location>
</feature>
<organism evidence="9 10">
    <name type="scientific">Paenibacillus tyrfis</name>
    <dbReference type="NCBI Taxonomy" id="1501230"/>
    <lineage>
        <taxon>Bacteria</taxon>
        <taxon>Bacillati</taxon>
        <taxon>Bacillota</taxon>
        <taxon>Bacilli</taxon>
        <taxon>Bacillales</taxon>
        <taxon>Paenibacillaceae</taxon>
        <taxon>Paenibacillus</taxon>
    </lineage>
</organism>
<comment type="similarity">
    <text evidence="2">Belongs to the MgtC/SapB family.</text>
</comment>
<dbReference type="Pfam" id="PF02308">
    <property type="entry name" value="MgtC"/>
    <property type="match status" value="1"/>
</dbReference>
<keyword evidence="3" id="KW-1003">Cell membrane</keyword>
<evidence type="ECO:0000256" key="3">
    <source>
        <dbReference type="ARBA" id="ARBA00022475"/>
    </source>
</evidence>
<reference evidence="9 10" key="1">
    <citation type="submission" date="2014-06" db="EMBL/GenBank/DDBJ databases">
        <title>Draft genome sequence of Paenibacillus sp. MSt1.</title>
        <authorList>
            <person name="Aw Y.K."/>
            <person name="Ong K.S."/>
            <person name="Gan H.M."/>
            <person name="Lee S.M."/>
        </authorList>
    </citation>
    <scope>NUCLEOTIDE SEQUENCE [LARGE SCALE GENOMIC DNA]</scope>
    <source>
        <strain evidence="9 10">MSt1</strain>
    </source>
</reference>
<keyword evidence="5 7" id="KW-1133">Transmembrane helix</keyword>
<evidence type="ECO:0000256" key="2">
    <source>
        <dbReference type="ARBA" id="ARBA00009298"/>
    </source>
</evidence>
<dbReference type="EMBL" id="JNVM01000017">
    <property type="protein sequence ID" value="KEQ24143.1"/>
    <property type="molecule type" value="Genomic_DNA"/>
</dbReference>
<evidence type="ECO:0000256" key="4">
    <source>
        <dbReference type="ARBA" id="ARBA00022692"/>
    </source>
</evidence>
<evidence type="ECO:0000259" key="8">
    <source>
        <dbReference type="Pfam" id="PF02308"/>
    </source>
</evidence>
<dbReference type="PRINTS" id="PR01837">
    <property type="entry name" value="MGTCSAPBPROT"/>
</dbReference>
<accession>A0A081P0C0</accession>
<dbReference type="InterPro" id="IPR049177">
    <property type="entry name" value="MgtC_SapB_SrpB_YhiD_N"/>
</dbReference>
<evidence type="ECO:0000256" key="1">
    <source>
        <dbReference type="ARBA" id="ARBA00004651"/>
    </source>
</evidence>
<dbReference type="AlphaFoldDB" id="A0A081P0C0"/>
<feature type="transmembrane region" description="Helical" evidence="7">
    <location>
        <begin position="45"/>
        <end position="66"/>
    </location>
</feature>
<evidence type="ECO:0000256" key="5">
    <source>
        <dbReference type="ARBA" id="ARBA00022989"/>
    </source>
</evidence>
<dbReference type="Proteomes" id="UP000028123">
    <property type="component" value="Unassembled WGS sequence"/>
</dbReference>
<evidence type="ECO:0000256" key="7">
    <source>
        <dbReference type="SAM" id="Phobius"/>
    </source>
</evidence>